<dbReference type="AlphaFoldDB" id="A0A9X7UI22"/>
<dbReference type="EMBL" id="CP060123">
    <property type="protein sequence ID" value="QNG49339.1"/>
    <property type="molecule type" value="Genomic_DNA"/>
</dbReference>
<geneLocation type="plasmid" evidence="1 2">
    <name>unnamed1</name>
</geneLocation>
<accession>A0A9X7UI22</accession>
<organism evidence="1 2">
    <name type="scientific">Sphingobium yanoikuyae</name>
    <name type="common">Sphingomonas yanoikuyae</name>
    <dbReference type="NCBI Taxonomy" id="13690"/>
    <lineage>
        <taxon>Bacteria</taxon>
        <taxon>Pseudomonadati</taxon>
        <taxon>Pseudomonadota</taxon>
        <taxon>Alphaproteobacteria</taxon>
        <taxon>Sphingomonadales</taxon>
        <taxon>Sphingomonadaceae</taxon>
        <taxon>Sphingobium</taxon>
    </lineage>
</organism>
<reference evidence="1 2" key="1">
    <citation type="submission" date="2020-07" db="EMBL/GenBank/DDBJ databases">
        <title>Whole genome sequence of Sphingobium yanoikuyae A3.</title>
        <authorList>
            <person name="Han S.-S."/>
        </authorList>
    </citation>
    <scope>NUCLEOTIDE SEQUENCE [LARGE SCALE GENOMIC DNA]</scope>
    <source>
        <strain evidence="1 2">A3</strain>
        <plasmid evidence="1 2">unnamed1</plasmid>
    </source>
</reference>
<sequence length="88" mass="9215">MGASGLGDPANPVLAAVEHGQSVLMPYRFMAVTAHAFVLPRLTGSDWLLSTASDGFGKHVGSFSAGSRAKPPNLPMMSVRFAPSPFQN</sequence>
<dbReference type="Proteomes" id="UP000515377">
    <property type="component" value="Plasmid unnamed1"/>
</dbReference>
<evidence type="ECO:0000313" key="2">
    <source>
        <dbReference type="Proteomes" id="UP000515377"/>
    </source>
</evidence>
<proteinExistence type="predicted"/>
<evidence type="ECO:0000313" key="1">
    <source>
        <dbReference type="EMBL" id="QNG49339.1"/>
    </source>
</evidence>
<gene>
    <name evidence="1" type="ORF">H3V42_31170</name>
</gene>
<name>A0A9X7UI22_SPHYA</name>
<keyword evidence="1" id="KW-0614">Plasmid</keyword>
<protein>
    <submittedName>
        <fullName evidence="1">Uncharacterized protein</fullName>
    </submittedName>
</protein>